<dbReference type="GeneID" id="27335591"/>
<proteinExistence type="predicted"/>
<accession>A0A0D2B3R0</accession>
<dbReference type="OrthoDB" id="7289984at2759"/>
<dbReference type="VEuPathDB" id="FungiDB:PV08_08508"/>
<evidence type="ECO:0000313" key="1">
    <source>
        <dbReference type="EMBL" id="KIW13320.1"/>
    </source>
</evidence>
<dbReference type="PANTHER" id="PTHR45458:SF3">
    <property type="entry name" value="CHAIN DEHYDROGENASE (ATSC), PUTATIVE-RELATED"/>
    <property type="match status" value="1"/>
</dbReference>
<sequence>MSSFAVTGASRGIGFEFIKQFSADPANTVVGLVRDVKATEAKVKAELSGRSNVHILHGDLDSYESLKKASEDTAKITGGGLDYLIHNGARLSDDSAFFNFTQLGENPEALEHEILAGCKSNVVGSVHLFNLFVPLILEGKKKKVIAISSGHADLDLITKYDVDTAPTYAVDKAALNTIVAKYSAQFRKDGVLFLSISPGVVDTGRLDPSKLSEKQLPGFAATIAKFQAYAPHFKEKQTTEQAVKAVISVFEKASVENGDGGAFVSHLGSKQWI</sequence>
<protein>
    <recommendedName>
        <fullName evidence="3">NAD(P)-binding protein</fullName>
    </recommendedName>
</protein>
<gene>
    <name evidence="1" type="ORF">PV08_08508</name>
</gene>
<dbReference type="HOGENOM" id="CLU_010194_9_2_1"/>
<dbReference type="PANTHER" id="PTHR45458">
    <property type="entry name" value="SHORT-CHAIN DEHYDROGENASE/REDUCTASE SDR"/>
    <property type="match status" value="1"/>
</dbReference>
<dbReference type="PRINTS" id="PR00081">
    <property type="entry name" value="GDHRDH"/>
</dbReference>
<dbReference type="AlphaFoldDB" id="A0A0D2B3R0"/>
<dbReference type="RefSeq" id="XP_016233536.1">
    <property type="nucleotide sequence ID" value="XM_016382833.1"/>
</dbReference>
<dbReference type="InterPro" id="IPR052184">
    <property type="entry name" value="SDR_enzymes"/>
</dbReference>
<name>A0A0D2B3R0_9EURO</name>
<evidence type="ECO:0008006" key="3">
    <source>
        <dbReference type="Google" id="ProtNLM"/>
    </source>
</evidence>
<dbReference type="Pfam" id="PF00106">
    <property type="entry name" value="adh_short"/>
    <property type="match status" value="1"/>
</dbReference>
<reference evidence="1 2" key="1">
    <citation type="submission" date="2015-01" db="EMBL/GenBank/DDBJ databases">
        <title>The Genome Sequence of Exophiala spinifera CBS89968.</title>
        <authorList>
            <consortium name="The Broad Institute Genomics Platform"/>
            <person name="Cuomo C."/>
            <person name="de Hoog S."/>
            <person name="Gorbushina A."/>
            <person name="Stielow B."/>
            <person name="Teixiera M."/>
            <person name="Abouelleil A."/>
            <person name="Chapman S.B."/>
            <person name="Priest M."/>
            <person name="Young S.K."/>
            <person name="Wortman J."/>
            <person name="Nusbaum C."/>
            <person name="Birren B."/>
        </authorList>
    </citation>
    <scope>NUCLEOTIDE SEQUENCE [LARGE SCALE GENOMIC DNA]</scope>
    <source>
        <strain evidence="1 2">CBS 89968</strain>
    </source>
</reference>
<dbReference type="Gene3D" id="3.40.50.720">
    <property type="entry name" value="NAD(P)-binding Rossmann-like Domain"/>
    <property type="match status" value="1"/>
</dbReference>
<dbReference type="EMBL" id="KN847497">
    <property type="protein sequence ID" value="KIW13320.1"/>
    <property type="molecule type" value="Genomic_DNA"/>
</dbReference>
<organism evidence="1 2">
    <name type="scientific">Exophiala spinifera</name>
    <dbReference type="NCBI Taxonomy" id="91928"/>
    <lineage>
        <taxon>Eukaryota</taxon>
        <taxon>Fungi</taxon>
        <taxon>Dikarya</taxon>
        <taxon>Ascomycota</taxon>
        <taxon>Pezizomycotina</taxon>
        <taxon>Eurotiomycetes</taxon>
        <taxon>Chaetothyriomycetidae</taxon>
        <taxon>Chaetothyriales</taxon>
        <taxon>Herpotrichiellaceae</taxon>
        <taxon>Exophiala</taxon>
    </lineage>
</organism>
<dbReference type="InterPro" id="IPR036291">
    <property type="entry name" value="NAD(P)-bd_dom_sf"/>
</dbReference>
<dbReference type="SUPFAM" id="SSF51735">
    <property type="entry name" value="NAD(P)-binding Rossmann-fold domains"/>
    <property type="match status" value="1"/>
</dbReference>
<dbReference type="Proteomes" id="UP000053328">
    <property type="component" value="Unassembled WGS sequence"/>
</dbReference>
<keyword evidence="2" id="KW-1185">Reference proteome</keyword>
<evidence type="ECO:0000313" key="2">
    <source>
        <dbReference type="Proteomes" id="UP000053328"/>
    </source>
</evidence>
<dbReference type="GO" id="GO:0016616">
    <property type="term" value="F:oxidoreductase activity, acting on the CH-OH group of donors, NAD or NADP as acceptor"/>
    <property type="evidence" value="ECO:0007669"/>
    <property type="project" value="TreeGrafter"/>
</dbReference>
<dbReference type="InterPro" id="IPR002347">
    <property type="entry name" value="SDR_fam"/>
</dbReference>